<evidence type="ECO:0000256" key="2">
    <source>
        <dbReference type="ARBA" id="ARBA00022574"/>
    </source>
</evidence>
<evidence type="ECO:0000256" key="3">
    <source>
        <dbReference type="ARBA" id="ARBA00022737"/>
    </source>
</evidence>
<comment type="similarity">
    <text evidence="1">Belongs to the WD repeat EIPR1 family.</text>
</comment>
<name>A0AAN7TPS0_9MYCE</name>
<dbReference type="Proteomes" id="UP001344447">
    <property type="component" value="Unassembled WGS sequence"/>
</dbReference>
<dbReference type="FunFam" id="2.130.10.10:FF:000732">
    <property type="entry name" value="EARP-interacting protein homolog"/>
    <property type="match status" value="1"/>
</dbReference>
<keyword evidence="2 4" id="KW-0853">WD repeat</keyword>
<evidence type="ECO:0000256" key="5">
    <source>
        <dbReference type="SAM" id="MobiDB-lite"/>
    </source>
</evidence>
<evidence type="ECO:0000313" key="8">
    <source>
        <dbReference type="Proteomes" id="UP001344447"/>
    </source>
</evidence>
<keyword evidence="3" id="KW-0677">Repeat</keyword>
<accession>A0AAN7TPS0</accession>
<dbReference type="InterPro" id="IPR040323">
    <property type="entry name" value="EIPR1"/>
</dbReference>
<dbReference type="AlphaFoldDB" id="A0AAN7TPS0"/>
<dbReference type="PANTHER" id="PTHR14205:SF15">
    <property type="entry name" value="EARP AND GARP COMPLEX-INTERACTING PROTEIN 1"/>
    <property type="match status" value="1"/>
</dbReference>
<dbReference type="EMBL" id="JAVFKY010000004">
    <property type="protein sequence ID" value="KAK5576959.1"/>
    <property type="molecule type" value="Genomic_DNA"/>
</dbReference>
<dbReference type="PROSITE" id="PS00678">
    <property type="entry name" value="WD_REPEATS_1"/>
    <property type="match status" value="2"/>
</dbReference>
<dbReference type="SUPFAM" id="SSF50998">
    <property type="entry name" value="Quinoprotein alcohol dehydrogenase-like"/>
    <property type="match status" value="1"/>
</dbReference>
<dbReference type="Gene3D" id="2.130.10.10">
    <property type="entry name" value="YVTN repeat-like/Quinoprotein amine dehydrogenase"/>
    <property type="match status" value="1"/>
</dbReference>
<dbReference type="Pfam" id="PF23609">
    <property type="entry name" value="Beta-prop_EIPR1"/>
    <property type="match status" value="1"/>
</dbReference>
<feature type="repeat" description="WD" evidence="4">
    <location>
        <begin position="218"/>
        <end position="260"/>
    </location>
</feature>
<evidence type="ECO:0000259" key="6">
    <source>
        <dbReference type="Pfam" id="PF23609"/>
    </source>
</evidence>
<gene>
    <name evidence="7" type="ORF">RB653_001896</name>
</gene>
<dbReference type="PROSITE" id="PS50082">
    <property type="entry name" value="WD_REPEATS_2"/>
    <property type="match status" value="2"/>
</dbReference>
<reference evidence="7 8" key="1">
    <citation type="submission" date="2023-11" db="EMBL/GenBank/DDBJ databases">
        <title>Dfirmibasis_genome.</title>
        <authorList>
            <person name="Edelbroek B."/>
            <person name="Kjellin J."/>
            <person name="Jerlstrom-Hultqvist J."/>
            <person name="Soderbom F."/>
        </authorList>
    </citation>
    <scope>NUCLEOTIDE SEQUENCE [LARGE SCALE GENOMIC DNA]</scope>
    <source>
        <strain evidence="7 8">TNS-C-14</strain>
    </source>
</reference>
<evidence type="ECO:0000256" key="4">
    <source>
        <dbReference type="PROSITE-ProRule" id="PRU00221"/>
    </source>
</evidence>
<dbReference type="Pfam" id="PF00400">
    <property type="entry name" value="WD40"/>
    <property type="match status" value="1"/>
</dbReference>
<feature type="domain" description="EIPR1-like beta-propeller" evidence="6">
    <location>
        <begin position="11"/>
        <end position="294"/>
    </location>
</feature>
<proteinExistence type="inferred from homology"/>
<dbReference type="GO" id="GO:0016567">
    <property type="term" value="P:protein ubiquitination"/>
    <property type="evidence" value="ECO:0007669"/>
    <property type="project" value="TreeGrafter"/>
</dbReference>
<sequence>MFNTNTSNISTNVYGLSQKTRALSHITAEADVNRFLVGTTALREENEIALLEAKEGEGVRCISIFPHPKEIHSITSCPFDASLFFSVYNTSGGGSNNSNNDNNNTNNDFKSSLWRINESMDSIDELFELKGHTGTIKPIICDPSGSNNFIISLDDSNIRLWSKIDDQNEPTVVKQFGNLSKLSVGSINPNISNQLATANDVNIKGWDFRNAKETFSMDKAHSEQIRDIDFNPNKPYYLLSAGDDCKLKIWDTRQTKDPVKIFSGHNHWIWSAKFNRYHDQLIITSSSDNTVKLWNLYSLSSAVNSENNISNSNEQQSPNEQQQQTQQPIKQKKNKRNEDQLIKTYEEHEDSVYNISWSSSNFLFASLSYDGRFVVNNVPKEYSDILSYI</sequence>
<dbReference type="PROSITE" id="PS50294">
    <property type="entry name" value="WD_REPEATS_REGION"/>
    <property type="match status" value="2"/>
</dbReference>
<organism evidence="7 8">
    <name type="scientific">Dictyostelium firmibasis</name>
    <dbReference type="NCBI Taxonomy" id="79012"/>
    <lineage>
        <taxon>Eukaryota</taxon>
        <taxon>Amoebozoa</taxon>
        <taxon>Evosea</taxon>
        <taxon>Eumycetozoa</taxon>
        <taxon>Dictyostelia</taxon>
        <taxon>Dictyosteliales</taxon>
        <taxon>Dictyosteliaceae</taxon>
        <taxon>Dictyostelium</taxon>
    </lineage>
</organism>
<comment type="caution">
    <text evidence="7">The sequence shown here is derived from an EMBL/GenBank/DDBJ whole genome shotgun (WGS) entry which is preliminary data.</text>
</comment>
<protein>
    <recommendedName>
        <fullName evidence="6">EIPR1-like beta-propeller domain-containing protein</fullName>
    </recommendedName>
</protein>
<dbReference type="InterPro" id="IPR011047">
    <property type="entry name" value="Quinoprotein_ADH-like_sf"/>
</dbReference>
<feature type="repeat" description="WD" evidence="4">
    <location>
        <begin position="262"/>
        <end position="304"/>
    </location>
</feature>
<dbReference type="InterPro" id="IPR019775">
    <property type="entry name" value="WD40_repeat_CS"/>
</dbReference>
<dbReference type="SMART" id="SM00320">
    <property type="entry name" value="WD40"/>
    <property type="match status" value="4"/>
</dbReference>
<feature type="compositionally biased region" description="Low complexity" evidence="5">
    <location>
        <begin position="307"/>
        <end position="329"/>
    </location>
</feature>
<dbReference type="InterPro" id="IPR015943">
    <property type="entry name" value="WD40/YVTN_repeat-like_dom_sf"/>
</dbReference>
<evidence type="ECO:0000313" key="7">
    <source>
        <dbReference type="EMBL" id="KAK5576959.1"/>
    </source>
</evidence>
<dbReference type="PANTHER" id="PTHR14205">
    <property type="entry name" value="WD-REPEAT PROTEIN"/>
    <property type="match status" value="1"/>
</dbReference>
<keyword evidence="8" id="KW-1185">Reference proteome</keyword>
<dbReference type="InterPro" id="IPR001680">
    <property type="entry name" value="WD40_rpt"/>
</dbReference>
<feature type="region of interest" description="Disordered" evidence="5">
    <location>
        <begin position="307"/>
        <end position="337"/>
    </location>
</feature>
<evidence type="ECO:0000256" key="1">
    <source>
        <dbReference type="ARBA" id="ARBA00005672"/>
    </source>
</evidence>
<dbReference type="InterPro" id="IPR059104">
    <property type="entry name" value="Beta-prop_EIPR1-like"/>
</dbReference>